<reference evidence="2 3" key="1">
    <citation type="journal article" date="2013" name="PLoS Genet.">
        <title>Distinctive expansion of potential virulence genes in the genome of the oomycete fish pathogen Saprolegnia parasitica.</title>
        <authorList>
            <person name="Jiang R.H."/>
            <person name="de Bruijn I."/>
            <person name="Haas B.J."/>
            <person name="Belmonte R."/>
            <person name="Lobach L."/>
            <person name="Christie J."/>
            <person name="van den Ackerveken G."/>
            <person name="Bottin A."/>
            <person name="Bulone V."/>
            <person name="Diaz-Moreno S.M."/>
            <person name="Dumas B."/>
            <person name="Fan L."/>
            <person name="Gaulin E."/>
            <person name="Govers F."/>
            <person name="Grenville-Briggs L.J."/>
            <person name="Horner N.R."/>
            <person name="Levin J.Z."/>
            <person name="Mammella M."/>
            <person name="Meijer H.J."/>
            <person name="Morris P."/>
            <person name="Nusbaum C."/>
            <person name="Oome S."/>
            <person name="Phillips A.J."/>
            <person name="van Rooyen D."/>
            <person name="Rzeszutek E."/>
            <person name="Saraiva M."/>
            <person name="Secombes C.J."/>
            <person name="Seidl M.F."/>
            <person name="Snel B."/>
            <person name="Stassen J.H."/>
            <person name="Sykes S."/>
            <person name="Tripathy S."/>
            <person name="van den Berg H."/>
            <person name="Vega-Arreguin J.C."/>
            <person name="Wawra S."/>
            <person name="Young S.K."/>
            <person name="Zeng Q."/>
            <person name="Dieguez-Uribeondo J."/>
            <person name="Russ C."/>
            <person name="Tyler B.M."/>
            <person name="van West P."/>
        </authorList>
    </citation>
    <scope>NUCLEOTIDE SEQUENCE [LARGE SCALE GENOMIC DNA]</scope>
    <source>
        <strain evidence="2 3">CBS 223.65</strain>
    </source>
</reference>
<evidence type="ECO:0000313" key="2">
    <source>
        <dbReference type="EMBL" id="KDO30913.1"/>
    </source>
</evidence>
<dbReference type="KEGG" id="spar:SPRG_04816"/>
<feature type="transmembrane region" description="Helical" evidence="1">
    <location>
        <begin position="160"/>
        <end position="180"/>
    </location>
</feature>
<dbReference type="EMBL" id="KK583200">
    <property type="protein sequence ID" value="KDO30913.1"/>
    <property type="molecule type" value="Genomic_DNA"/>
</dbReference>
<accession>A0A067CK69</accession>
<evidence type="ECO:0000313" key="3">
    <source>
        <dbReference type="Proteomes" id="UP000030745"/>
    </source>
</evidence>
<dbReference type="InterPro" id="IPR036470">
    <property type="entry name" value="Elicitin_sf"/>
</dbReference>
<name>A0A067CK69_SAPPC</name>
<gene>
    <name evidence="2" type="ORF">SPRG_04816</name>
</gene>
<dbReference type="AlphaFoldDB" id="A0A067CK69"/>
<protein>
    <submittedName>
        <fullName evidence="2">Uncharacterized protein</fullName>
    </submittedName>
</protein>
<keyword evidence="1" id="KW-1133">Transmembrane helix</keyword>
<dbReference type="Gene3D" id="1.10.239.10">
    <property type="entry name" value="Elicitin domain"/>
    <property type="match status" value="1"/>
</dbReference>
<dbReference type="GO" id="GO:0005576">
    <property type="term" value="C:extracellular region"/>
    <property type="evidence" value="ECO:0007669"/>
    <property type="project" value="InterPro"/>
</dbReference>
<dbReference type="OrthoDB" id="65743at2759"/>
<evidence type="ECO:0000256" key="1">
    <source>
        <dbReference type="SAM" id="Phobius"/>
    </source>
</evidence>
<dbReference type="OMA" id="SQQACAE"/>
<sequence length="201" mass="21992">MTSSPSCKDLYAYVQAVASQQACAEAAYIKAVSWPMVTEVARSATYPRSLVGSTYMAACLEAADVSVLTKTLPTPAQWDRLRSTTACRDWFSEADAALRRLPHCAIDTSGVDIQALHQLDFDTYVDVLQLVSSVFRDTATTQLLQVAALLPTPSAVRRPVFIGVALASTLLMSLVVLIVYRKVMALRRGYEHVDMIVDENS</sequence>
<organism evidence="2 3">
    <name type="scientific">Saprolegnia parasitica (strain CBS 223.65)</name>
    <dbReference type="NCBI Taxonomy" id="695850"/>
    <lineage>
        <taxon>Eukaryota</taxon>
        <taxon>Sar</taxon>
        <taxon>Stramenopiles</taxon>
        <taxon>Oomycota</taxon>
        <taxon>Saprolegniomycetes</taxon>
        <taxon>Saprolegniales</taxon>
        <taxon>Saprolegniaceae</taxon>
        <taxon>Saprolegnia</taxon>
    </lineage>
</organism>
<keyword evidence="3" id="KW-1185">Reference proteome</keyword>
<dbReference type="RefSeq" id="XP_012198605.1">
    <property type="nucleotide sequence ID" value="XM_012343215.1"/>
</dbReference>
<dbReference type="GeneID" id="24127240"/>
<keyword evidence="1" id="KW-0472">Membrane</keyword>
<dbReference type="Proteomes" id="UP000030745">
    <property type="component" value="Unassembled WGS sequence"/>
</dbReference>
<proteinExistence type="predicted"/>
<dbReference type="VEuPathDB" id="FungiDB:SPRG_04816"/>
<keyword evidence="1" id="KW-0812">Transmembrane</keyword>
<dbReference type="STRING" id="695850.A0A067CK69"/>